<gene>
    <name evidence="15" type="ORF">AMAG_06607</name>
</gene>
<evidence type="ECO:0000256" key="4">
    <source>
        <dbReference type="ARBA" id="ARBA00022723"/>
    </source>
</evidence>
<evidence type="ECO:0000256" key="1">
    <source>
        <dbReference type="ARBA" id="ARBA00004123"/>
    </source>
</evidence>
<dbReference type="GO" id="GO:0006289">
    <property type="term" value="P:nucleotide-excision repair"/>
    <property type="evidence" value="ECO:0007669"/>
    <property type="project" value="UniProtKB-UniRule"/>
</dbReference>
<evidence type="ECO:0000256" key="3">
    <source>
        <dbReference type="ARBA" id="ARBA00021280"/>
    </source>
</evidence>
<evidence type="ECO:0000313" key="16">
    <source>
        <dbReference type="Proteomes" id="UP000054350"/>
    </source>
</evidence>
<proteinExistence type="inferred from homology"/>
<dbReference type="PANTHER" id="PTHR12831">
    <property type="entry name" value="TRANSCRIPTION INITIATION FACTOR IIH TFIIH , POLYPEPTIDE 3-RELATED"/>
    <property type="match status" value="1"/>
</dbReference>
<organism evidence="15 16">
    <name type="scientific">Allomyces macrogynus (strain ATCC 38327)</name>
    <name type="common">Allomyces javanicus var. macrogynus</name>
    <dbReference type="NCBI Taxonomy" id="578462"/>
    <lineage>
        <taxon>Eukaryota</taxon>
        <taxon>Fungi</taxon>
        <taxon>Fungi incertae sedis</taxon>
        <taxon>Blastocladiomycota</taxon>
        <taxon>Blastocladiomycetes</taxon>
        <taxon>Blastocladiales</taxon>
        <taxon>Blastocladiaceae</taxon>
        <taxon>Allomyces</taxon>
    </lineage>
</organism>
<dbReference type="Gene3D" id="3.40.50.410">
    <property type="entry name" value="von Willebrand factor, type A domain"/>
    <property type="match status" value="1"/>
</dbReference>
<keyword evidence="9 13" id="KW-0804">Transcription</keyword>
<evidence type="ECO:0000256" key="11">
    <source>
        <dbReference type="ARBA" id="ARBA00023242"/>
    </source>
</evidence>
<sequence>MAAEEGLIKPRGSSKAGSTGTPSLRGGPSVTTASAVVGSDGDDVSLLIVVLDCAAGAWVPRQSNNHDIGELGTVLDQLCVFLNAFLALNHDNMLALIGAGATTSDFLYPRPAPPDQHLARSTAYQQFFQTNNTLMTGIKNLMDREAANMGNDVDTILHCNLASALSKALCYANRLTKDQPVRTHLLVVSASHDTPAHYVALMNTIFSAQKADIPIDVCKLYGDSVFLQQAAHLTGGVYLGLDDPMGLIQHLMFTFLPPPTVRKHLALPTATRVDFRAACFCHQQIVSEGFVCSVCLSVYCKWRPVCATCKTKFPFPKSTMGGGGVGLAADGGATGAMV</sequence>
<keyword evidence="5 13" id="KW-0227">DNA damage</keyword>
<keyword evidence="7 13" id="KW-0862">Zinc</keyword>
<evidence type="ECO:0000313" key="15">
    <source>
        <dbReference type="EMBL" id="KNE60841.1"/>
    </source>
</evidence>
<dbReference type="VEuPathDB" id="FungiDB:AMAG_06607"/>
<evidence type="ECO:0000256" key="10">
    <source>
        <dbReference type="ARBA" id="ARBA00023204"/>
    </source>
</evidence>
<protein>
    <recommendedName>
        <fullName evidence="3 13">General transcription and DNA repair factor IIH subunit TFB4</fullName>
        <shortName evidence="13">TFIIH subunit TFB4</shortName>
    </recommendedName>
    <alternativeName>
        <fullName evidence="12 13">RNA polymerase II transcription factor B subunit 4</fullName>
    </alternativeName>
</protein>
<dbReference type="PANTHER" id="PTHR12831:SF0">
    <property type="entry name" value="GENERAL TRANSCRIPTION FACTOR IIH SUBUNIT 3"/>
    <property type="match status" value="1"/>
</dbReference>
<keyword evidence="8 13" id="KW-0805">Transcription regulation</keyword>
<dbReference type="AlphaFoldDB" id="A0A0L0SED3"/>
<keyword evidence="4 13" id="KW-0479">Metal-binding</keyword>
<dbReference type="GO" id="GO:0008270">
    <property type="term" value="F:zinc ion binding"/>
    <property type="evidence" value="ECO:0007669"/>
    <property type="project" value="UniProtKB-KW"/>
</dbReference>
<keyword evidence="16" id="KW-1185">Reference proteome</keyword>
<evidence type="ECO:0000256" key="14">
    <source>
        <dbReference type="SAM" id="MobiDB-lite"/>
    </source>
</evidence>
<reference evidence="16" key="2">
    <citation type="submission" date="2009-11" db="EMBL/GenBank/DDBJ databases">
        <title>The Genome Sequence of Allomyces macrogynus strain ATCC 38327.</title>
        <authorList>
            <consortium name="The Broad Institute Genome Sequencing Platform"/>
            <person name="Russ C."/>
            <person name="Cuomo C."/>
            <person name="Shea T."/>
            <person name="Young S.K."/>
            <person name="Zeng Q."/>
            <person name="Koehrsen M."/>
            <person name="Haas B."/>
            <person name="Borodovsky M."/>
            <person name="Guigo R."/>
            <person name="Alvarado L."/>
            <person name="Berlin A."/>
            <person name="Borenstein D."/>
            <person name="Chen Z."/>
            <person name="Engels R."/>
            <person name="Freedman E."/>
            <person name="Gellesch M."/>
            <person name="Goldberg J."/>
            <person name="Griggs A."/>
            <person name="Gujja S."/>
            <person name="Heiman D."/>
            <person name="Hepburn T."/>
            <person name="Howarth C."/>
            <person name="Jen D."/>
            <person name="Larson L."/>
            <person name="Lewis B."/>
            <person name="Mehta T."/>
            <person name="Park D."/>
            <person name="Pearson M."/>
            <person name="Roberts A."/>
            <person name="Saif S."/>
            <person name="Shenoy N."/>
            <person name="Sisk P."/>
            <person name="Stolte C."/>
            <person name="Sykes S."/>
            <person name="Walk T."/>
            <person name="White J."/>
            <person name="Yandava C."/>
            <person name="Burger G."/>
            <person name="Gray M.W."/>
            <person name="Holland P.W.H."/>
            <person name="King N."/>
            <person name="Lang F.B.F."/>
            <person name="Roger A.J."/>
            <person name="Ruiz-Trillo I."/>
            <person name="Lander E."/>
            <person name="Nusbaum C."/>
        </authorList>
    </citation>
    <scope>NUCLEOTIDE SEQUENCE [LARGE SCALE GENOMIC DNA]</scope>
    <source>
        <strain evidence="16">ATCC 38327</strain>
    </source>
</reference>
<dbReference type="InterPro" id="IPR004600">
    <property type="entry name" value="TFIIH_Tfb4/GTF2H3"/>
</dbReference>
<dbReference type="Proteomes" id="UP000054350">
    <property type="component" value="Unassembled WGS sequence"/>
</dbReference>
<accession>A0A0L0SED3</accession>
<evidence type="ECO:0000256" key="9">
    <source>
        <dbReference type="ARBA" id="ARBA00023163"/>
    </source>
</evidence>
<dbReference type="GO" id="GO:0000439">
    <property type="term" value="C:transcription factor TFIIH core complex"/>
    <property type="evidence" value="ECO:0007669"/>
    <property type="project" value="UniProtKB-UniRule"/>
</dbReference>
<dbReference type="EMBL" id="GG745337">
    <property type="protein sequence ID" value="KNE60841.1"/>
    <property type="molecule type" value="Genomic_DNA"/>
</dbReference>
<keyword evidence="11 13" id="KW-0539">Nucleus</keyword>
<evidence type="ECO:0000256" key="5">
    <source>
        <dbReference type="ARBA" id="ARBA00022763"/>
    </source>
</evidence>
<feature type="region of interest" description="Disordered" evidence="14">
    <location>
        <begin position="1"/>
        <end position="30"/>
    </location>
</feature>
<name>A0A0L0SED3_ALLM3</name>
<dbReference type="InterPro" id="IPR036465">
    <property type="entry name" value="vWFA_dom_sf"/>
</dbReference>
<keyword evidence="6 13" id="KW-0863">Zinc-finger</keyword>
<evidence type="ECO:0000256" key="7">
    <source>
        <dbReference type="ARBA" id="ARBA00022833"/>
    </source>
</evidence>
<evidence type="ECO:0000256" key="6">
    <source>
        <dbReference type="ARBA" id="ARBA00022771"/>
    </source>
</evidence>
<dbReference type="OrthoDB" id="17307at2759"/>
<dbReference type="eggNOG" id="KOG2487">
    <property type="taxonomic scope" value="Eukaryota"/>
</dbReference>
<keyword evidence="10 13" id="KW-0234">DNA repair</keyword>
<evidence type="ECO:0000256" key="2">
    <source>
        <dbReference type="ARBA" id="ARBA00005273"/>
    </source>
</evidence>
<dbReference type="GO" id="GO:0006355">
    <property type="term" value="P:regulation of DNA-templated transcription"/>
    <property type="evidence" value="ECO:0007669"/>
    <property type="project" value="InterPro"/>
</dbReference>
<dbReference type="STRING" id="578462.A0A0L0SED3"/>
<comment type="subunit">
    <text evidence="13">Component of the 7-subunit TFIIH core complex composed of XPB/SSL2, XPD/RAD3, SSL1, TFB1, TFB2, TFB4 and TFB5, which is active in NER. The core complex associates with the 3-subunit CTD-kinase module TFIIK composed of CCL1, KIN28 and TFB3 to form the 10-subunit holoenzyme (holo-TFIIH) active in transcription.</text>
</comment>
<reference evidence="15 16" key="1">
    <citation type="submission" date="2009-11" db="EMBL/GenBank/DDBJ databases">
        <title>Annotation of Allomyces macrogynus ATCC 38327.</title>
        <authorList>
            <consortium name="The Broad Institute Genome Sequencing Platform"/>
            <person name="Russ C."/>
            <person name="Cuomo C."/>
            <person name="Burger G."/>
            <person name="Gray M.W."/>
            <person name="Holland P.W.H."/>
            <person name="King N."/>
            <person name="Lang F.B.F."/>
            <person name="Roger A.J."/>
            <person name="Ruiz-Trillo I."/>
            <person name="Young S.K."/>
            <person name="Zeng Q."/>
            <person name="Gargeya S."/>
            <person name="Fitzgerald M."/>
            <person name="Haas B."/>
            <person name="Abouelleil A."/>
            <person name="Alvarado L."/>
            <person name="Arachchi H.M."/>
            <person name="Berlin A."/>
            <person name="Chapman S.B."/>
            <person name="Gearin G."/>
            <person name="Goldberg J."/>
            <person name="Griggs A."/>
            <person name="Gujja S."/>
            <person name="Hansen M."/>
            <person name="Heiman D."/>
            <person name="Howarth C."/>
            <person name="Larimer J."/>
            <person name="Lui A."/>
            <person name="MacDonald P.J.P."/>
            <person name="McCowen C."/>
            <person name="Montmayeur A."/>
            <person name="Murphy C."/>
            <person name="Neiman D."/>
            <person name="Pearson M."/>
            <person name="Priest M."/>
            <person name="Roberts A."/>
            <person name="Saif S."/>
            <person name="Shea T."/>
            <person name="Sisk P."/>
            <person name="Stolte C."/>
            <person name="Sykes S."/>
            <person name="Wortman J."/>
            <person name="Nusbaum C."/>
            <person name="Birren B."/>
        </authorList>
    </citation>
    <scope>NUCLEOTIDE SEQUENCE [LARGE SCALE GENOMIC DNA]</scope>
    <source>
        <strain evidence="15 16">ATCC 38327</strain>
    </source>
</reference>
<evidence type="ECO:0000256" key="8">
    <source>
        <dbReference type="ARBA" id="ARBA00023015"/>
    </source>
</evidence>
<dbReference type="Pfam" id="PF03850">
    <property type="entry name" value="Tfb4"/>
    <property type="match status" value="1"/>
</dbReference>
<dbReference type="GO" id="GO:0005675">
    <property type="term" value="C:transcription factor TFIIH holo complex"/>
    <property type="evidence" value="ECO:0007669"/>
    <property type="project" value="UniProtKB-UniRule"/>
</dbReference>
<comment type="similarity">
    <text evidence="2 13">Belongs to the TFB4 family.</text>
</comment>
<comment type="function">
    <text evidence="13">Component of the general transcription and DNA repair factor IIH (TFIIH) core complex, which is involved in general and transcription-coupled nucleotide excision repair (NER) of damaged DNA and, when complexed to TFIIK, in RNA transcription by RNA polymerase II. In NER, TFIIH acts by opening DNA around the lesion to allow the excision of the damaged oligonucleotide and its replacement by a new DNA fragment. In transcription, TFIIH has an essential role in transcription initiation. When the pre-initiation complex (PIC) has been established, TFIIH is required for promoter opening and promoter escape. Phosphorylation of the C-terminal tail (CTD) of the largest subunit of RNA polymerase II by the kinase module TFIIK controls the initiation of transcription.</text>
</comment>
<dbReference type="OMA" id="DYRASCH"/>
<evidence type="ECO:0000256" key="13">
    <source>
        <dbReference type="RuleBase" id="RU368090"/>
    </source>
</evidence>
<evidence type="ECO:0000256" key="12">
    <source>
        <dbReference type="ARBA" id="ARBA00033341"/>
    </source>
</evidence>
<comment type="subcellular location">
    <subcellularLocation>
        <location evidence="1 13">Nucleus</location>
    </subcellularLocation>
</comment>